<accession>A0A1L9R6T8</accession>
<dbReference type="OrthoDB" id="1669814at2759"/>
<dbReference type="VEuPathDB" id="FungiDB:ASPWEDRAFT_55162"/>
<dbReference type="Gene3D" id="3.40.50.880">
    <property type="match status" value="1"/>
</dbReference>
<dbReference type="InterPro" id="IPR029062">
    <property type="entry name" value="Class_I_gatase-like"/>
</dbReference>
<dbReference type="RefSeq" id="XP_040684303.1">
    <property type="nucleotide sequence ID" value="XM_040838161.1"/>
</dbReference>
<reference evidence="2" key="1">
    <citation type="journal article" date="2017" name="Genome Biol.">
        <title>Comparative genomics reveals high biological diversity and specific adaptations in the industrially and medically important fungal genus Aspergillus.</title>
        <authorList>
            <person name="de Vries R.P."/>
            <person name="Riley R."/>
            <person name="Wiebenga A."/>
            <person name="Aguilar-Osorio G."/>
            <person name="Amillis S."/>
            <person name="Uchima C.A."/>
            <person name="Anderluh G."/>
            <person name="Asadollahi M."/>
            <person name="Askin M."/>
            <person name="Barry K."/>
            <person name="Battaglia E."/>
            <person name="Bayram O."/>
            <person name="Benocci T."/>
            <person name="Braus-Stromeyer S.A."/>
            <person name="Caldana C."/>
            <person name="Canovas D."/>
            <person name="Cerqueira G.C."/>
            <person name="Chen F."/>
            <person name="Chen W."/>
            <person name="Choi C."/>
            <person name="Clum A."/>
            <person name="Dos Santos R.A."/>
            <person name="Damasio A.R."/>
            <person name="Diallinas G."/>
            <person name="Emri T."/>
            <person name="Fekete E."/>
            <person name="Flipphi M."/>
            <person name="Freyberg S."/>
            <person name="Gallo A."/>
            <person name="Gournas C."/>
            <person name="Habgood R."/>
            <person name="Hainaut M."/>
            <person name="Harispe M.L."/>
            <person name="Henrissat B."/>
            <person name="Hilden K.S."/>
            <person name="Hope R."/>
            <person name="Hossain A."/>
            <person name="Karabika E."/>
            <person name="Karaffa L."/>
            <person name="Karanyi Z."/>
            <person name="Krasevec N."/>
            <person name="Kuo A."/>
            <person name="Kusch H."/>
            <person name="LaButti K."/>
            <person name="Lagendijk E.L."/>
            <person name="Lapidus A."/>
            <person name="Levasseur A."/>
            <person name="Lindquist E."/>
            <person name="Lipzen A."/>
            <person name="Logrieco A.F."/>
            <person name="MacCabe A."/>
            <person name="Maekelae M.R."/>
            <person name="Malavazi I."/>
            <person name="Melin P."/>
            <person name="Meyer V."/>
            <person name="Mielnichuk N."/>
            <person name="Miskei M."/>
            <person name="Molnar A.P."/>
            <person name="Mule G."/>
            <person name="Ngan C.Y."/>
            <person name="Orejas M."/>
            <person name="Orosz E."/>
            <person name="Ouedraogo J.P."/>
            <person name="Overkamp K.M."/>
            <person name="Park H.-S."/>
            <person name="Perrone G."/>
            <person name="Piumi F."/>
            <person name="Punt P.J."/>
            <person name="Ram A.F."/>
            <person name="Ramon A."/>
            <person name="Rauscher S."/>
            <person name="Record E."/>
            <person name="Riano-Pachon D.M."/>
            <person name="Robert V."/>
            <person name="Roehrig J."/>
            <person name="Ruller R."/>
            <person name="Salamov A."/>
            <person name="Salih N.S."/>
            <person name="Samson R.A."/>
            <person name="Sandor E."/>
            <person name="Sanguinetti M."/>
            <person name="Schuetze T."/>
            <person name="Sepcic K."/>
            <person name="Shelest E."/>
            <person name="Sherlock G."/>
            <person name="Sophianopoulou V."/>
            <person name="Squina F.M."/>
            <person name="Sun H."/>
            <person name="Susca A."/>
            <person name="Todd R.B."/>
            <person name="Tsang A."/>
            <person name="Unkles S.E."/>
            <person name="van de Wiele N."/>
            <person name="van Rossen-Uffink D."/>
            <person name="Oliveira J.V."/>
            <person name="Vesth T.C."/>
            <person name="Visser J."/>
            <person name="Yu J.-H."/>
            <person name="Zhou M."/>
            <person name="Andersen M.R."/>
            <person name="Archer D.B."/>
            <person name="Baker S.E."/>
            <person name="Benoit I."/>
            <person name="Brakhage A.A."/>
            <person name="Braus G.H."/>
            <person name="Fischer R."/>
            <person name="Frisvad J.C."/>
            <person name="Goldman G.H."/>
            <person name="Houbraken J."/>
            <person name="Oakley B."/>
            <person name="Pocsi I."/>
            <person name="Scazzocchio C."/>
            <person name="Seiboth B."/>
            <person name="vanKuyk P.A."/>
            <person name="Wortman J."/>
            <person name="Dyer P.S."/>
            <person name="Grigoriev I.V."/>
        </authorList>
    </citation>
    <scope>NUCLEOTIDE SEQUENCE [LARGE SCALE GENOMIC DNA]</scope>
    <source>
        <strain evidence="2">DTO 134E9</strain>
    </source>
</reference>
<dbReference type="STRING" id="1073089.A0A1L9R6T8"/>
<dbReference type="GO" id="GO:0005634">
    <property type="term" value="C:nucleus"/>
    <property type="evidence" value="ECO:0007669"/>
    <property type="project" value="TreeGrafter"/>
</dbReference>
<dbReference type="PANTHER" id="PTHR42695">
    <property type="entry name" value="GLUTAMINE AMIDOTRANSFERASE YLR126C-RELATED"/>
    <property type="match status" value="1"/>
</dbReference>
<sequence length="302" mass="32908">MHIALLDADLPIPSFYAKHGLYSSRFRSLLQSAASRLDPSITITTSSYDVVGGCLPPYNLLWDPKQLCKENANPNPITAILITGSASSSYEDKPWIHALSAFILHVHENYPHVKLFGSCFGHQIIAQSLLKQTHKVEFCPAGYEVGIVPFALNKAFVEDFPMLDAGKLPGGLFRIQYIHGDRVVPISGTGMDKADANAGDDGAEDGSIAAPWMNLGGTAKCPIQGLYLRHRVLTFQGHFEFDVTANRGLVRAFGQRYGWPQEVTEAHVGDVERGCGVKEDEDEDDSKAAAEAVVLFFSGSLD</sequence>
<dbReference type="GO" id="GO:0005829">
    <property type="term" value="C:cytosol"/>
    <property type="evidence" value="ECO:0007669"/>
    <property type="project" value="TreeGrafter"/>
</dbReference>
<dbReference type="Proteomes" id="UP000184383">
    <property type="component" value="Unassembled WGS sequence"/>
</dbReference>
<dbReference type="SUPFAM" id="SSF52317">
    <property type="entry name" value="Class I glutamine amidotransferase-like"/>
    <property type="match status" value="1"/>
</dbReference>
<evidence type="ECO:0000313" key="1">
    <source>
        <dbReference type="EMBL" id="OJJ30626.1"/>
    </source>
</evidence>
<proteinExistence type="predicted"/>
<dbReference type="PANTHER" id="PTHR42695:SF6">
    <property type="entry name" value="GLUTAMINE AMIDOTRANSFERASE DOMAIN-CONTAINING PROTEIN"/>
    <property type="match status" value="1"/>
</dbReference>
<gene>
    <name evidence="1" type="ORF">ASPWEDRAFT_55162</name>
</gene>
<organism evidence="1 2">
    <name type="scientific">Aspergillus wentii DTO 134E9</name>
    <dbReference type="NCBI Taxonomy" id="1073089"/>
    <lineage>
        <taxon>Eukaryota</taxon>
        <taxon>Fungi</taxon>
        <taxon>Dikarya</taxon>
        <taxon>Ascomycota</taxon>
        <taxon>Pezizomycotina</taxon>
        <taxon>Eurotiomycetes</taxon>
        <taxon>Eurotiomycetidae</taxon>
        <taxon>Eurotiales</taxon>
        <taxon>Aspergillaceae</taxon>
        <taxon>Aspergillus</taxon>
        <taxon>Aspergillus subgen. Cremei</taxon>
    </lineage>
</organism>
<keyword evidence="2" id="KW-1185">Reference proteome</keyword>
<dbReference type="EMBL" id="KV878217">
    <property type="protein sequence ID" value="OJJ30626.1"/>
    <property type="molecule type" value="Genomic_DNA"/>
</dbReference>
<name>A0A1L9R6T8_ASPWE</name>
<dbReference type="GeneID" id="63754009"/>
<protein>
    <recommendedName>
        <fullName evidence="3">Glutamine amidotransferase domain-containing protein</fullName>
    </recommendedName>
</protein>
<dbReference type="AlphaFoldDB" id="A0A1L9R6T8"/>
<evidence type="ECO:0000313" key="2">
    <source>
        <dbReference type="Proteomes" id="UP000184383"/>
    </source>
</evidence>
<evidence type="ECO:0008006" key="3">
    <source>
        <dbReference type="Google" id="ProtNLM"/>
    </source>
</evidence>
<dbReference type="InterPro" id="IPR044992">
    <property type="entry name" value="ChyE-like"/>
</dbReference>